<dbReference type="InterPro" id="IPR008907">
    <property type="entry name" value="TPP/p25"/>
</dbReference>
<reference evidence="2 3" key="1">
    <citation type="journal article" date="2015" name="Genome Biol. Evol.">
        <title>The genome of winter moth (Operophtera brumata) provides a genomic perspective on sexual dimorphism and phenology.</title>
        <authorList>
            <person name="Derks M.F."/>
            <person name="Smit S."/>
            <person name="Salis L."/>
            <person name="Schijlen E."/>
            <person name="Bossers A."/>
            <person name="Mateman C."/>
            <person name="Pijl A.S."/>
            <person name="de Ridder D."/>
            <person name="Groenen M.A."/>
            <person name="Visser M.E."/>
            <person name="Megens H.J."/>
        </authorList>
    </citation>
    <scope>NUCLEOTIDE SEQUENCE [LARGE SCALE GENOMIC DNA]</scope>
    <source>
        <strain evidence="2">WM2013NL</strain>
        <tissue evidence="2">Head and thorax</tissue>
    </source>
</reference>
<organism evidence="2 3">
    <name type="scientific">Operophtera brumata</name>
    <name type="common">Winter moth</name>
    <name type="synonym">Phalaena brumata</name>
    <dbReference type="NCBI Taxonomy" id="104452"/>
    <lineage>
        <taxon>Eukaryota</taxon>
        <taxon>Metazoa</taxon>
        <taxon>Ecdysozoa</taxon>
        <taxon>Arthropoda</taxon>
        <taxon>Hexapoda</taxon>
        <taxon>Insecta</taxon>
        <taxon>Pterygota</taxon>
        <taxon>Neoptera</taxon>
        <taxon>Endopterygota</taxon>
        <taxon>Lepidoptera</taxon>
        <taxon>Glossata</taxon>
        <taxon>Ditrysia</taxon>
        <taxon>Geometroidea</taxon>
        <taxon>Geometridae</taxon>
        <taxon>Larentiinae</taxon>
        <taxon>Operophtera</taxon>
    </lineage>
</organism>
<dbReference type="Pfam" id="PF05517">
    <property type="entry name" value="p25-alpha"/>
    <property type="match status" value="1"/>
</dbReference>
<dbReference type="Proteomes" id="UP000037510">
    <property type="component" value="Unassembled WGS sequence"/>
</dbReference>
<evidence type="ECO:0000256" key="1">
    <source>
        <dbReference type="ARBA" id="ARBA00010994"/>
    </source>
</evidence>
<comment type="similarity">
    <text evidence="1">Belongs to the TPPP family.</text>
</comment>
<dbReference type="GO" id="GO:0015631">
    <property type="term" value="F:tubulin binding"/>
    <property type="evidence" value="ECO:0007669"/>
    <property type="project" value="InterPro"/>
</dbReference>
<evidence type="ECO:0000313" key="3">
    <source>
        <dbReference type="Proteomes" id="UP000037510"/>
    </source>
</evidence>
<gene>
    <name evidence="2" type="ORF">OBRU01_26686</name>
</gene>
<dbReference type="GO" id="GO:0046785">
    <property type="term" value="P:microtubule polymerization"/>
    <property type="evidence" value="ECO:0007669"/>
    <property type="project" value="InterPro"/>
</dbReference>
<proteinExistence type="inferred from homology"/>
<dbReference type="InterPro" id="IPR011992">
    <property type="entry name" value="EF-hand-dom_pair"/>
</dbReference>
<comment type="caution">
    <text evidence="2">The sequence shown here is derived from an EMBL/GenBank/DDBJ whole genome shotgun (WGS) entry which is preliminary data.</text>
</comment>
<accession>A0A0L7K2U1</accession>
<dbReference type="Gene3D" id="1.10.238.10">
    <property type="entry name" value="EF-hand"/>
    <property type="match status" value="1"/>
</dbReference>
<evidence type="ECO:0000313" key="2">
    <source>
        <dbReference type="EMBL" id="KOB52013.1"/>
    </source>
</evidence>
<keyword evidence="3" id="KW-1185">Reference proteome</keyword>
<name>A0A0L7K2U1_OPEBR</name>
<dbReference type="AlphaFoldDB" id="A0A0L7K2U1"/>
<protein>
    <submittedName>
        <fullName evidence="2">Uncharacterized protein</fullName>
    </submittedName>
</protein>
<sequence>MDEAFAALRREKNNSVDNLIKWMKNSKVIDESKEAEEKARKLFKDVKDVKDVELNKFKQAVSKLAEEQKKSVEEFSRMLSIEGL</sequence>
<dbReference type="SUPFAM" id="SSF47473">
    <property type="entry name" value="EF-hand"/>
    <property type="match status" value="1"/>
</dbReference>
<dbReference type="EMBL" id="JTDY01014588">
    <property type="protein sequence ID" value="KOB52013.1"/>
    <property type="molecule type" value="Genomic_DNA"/>
</dbReference>